<sequence length="206" mass="22303">MAIRTHIITEKDDLPEVVRRYTRGIAQPGDVIALSESMVAITQGRAVLPQSVKVGRFADFLRRFAHPDGSLATPAAMQLAIQEAGLPRVLAAAAAAAIGRLFGRRGVFFRVADRGLNLIDDIGGTLYPYDRTIVLGPVNGQEVARRVKEATGVDTLIADVNDIHCVDIIGFTGQEDPRELLEALRNNPQGNDDEQTPIVVLKRVAS</sequence>
<dbReference type="SUPFAM" id="SSF144010">
    <property type="entry name" value="CofE-like"/>
    <property type="match status" value="1"/>
</dbReference>
<proteinExistence type="predicted"/>
<dbReference type="Proteomes" id="UP001332192">
    <property type="component" value="Chromosome"/>
</dbReference>
<dbReference type="Gene3D" id="3.30.1330.100">
    <property type="entry name" value="CofE-like"/>
    <property type="match status" value="1"/>
</dbReference>
<dbReference type="InterPro" id="IPR002847">
    <property type="entry name" value="F420-0_gamma-glut_ligase-dom"/>
</dbReference>
<accession>A0ABZ1BVW9</accession>
<dbReference type="EC" id="6.3.2.31" evidence="2"/>
<keyword evidence="2" id="KW-0436">Ligase</keyword>
<evidence type="ECO:0000259" key="1">
    <source>
        <dbReference type="Pfam" id="PF01996"/>
    </source>
</evidence>
<dbReference type="EMBL" id="CP141615">
    <property type="protein sequence ID" value="WRP16743.1"/>
    <property type="molecule type" value="Genomic_DNA"/>
</dbReference>
<organism evidence="2 3">
    <name type="scientific">Carboxydichorda subterranea</name>
    <dbReference type="NCBI Taxonomy" id="3109565"/>
    <lineage>
        <taxon>Bacteria</taxon>
        <taxon>Bacillati</taxon>
        <taxon>Bacillota</taxon>
        <taxon>Limnochordia</taxon>
        <taxon>Limnochordales</taxon>
        <taxon>Geochordaceae</taxon>
        <taxon>Carboxydichorda</taxon>
    </lineage>
</organism>
<dbReference type="RefSeq" id="WP_324716015.1">
    <property type="nucleotide sequence ID" value="NZ_CP141615.1"/>
</dbReference>
<dbReference type="GO" id="GO:0052618">
    <property type="term" value="F:coenzyme F420-0:L-glutamate ligase activity"/>
    <property type="evidence" value="ECO:0007669"/>
    <property type="project" value="UniProtKB-EC"/>
</dbReference>
<dbReference type="Pfam" id="PF01996">
    <property type="entry name" value="F420_ligase"/>
    <property type="match status" value="1"/>
</dbReference>
<name>A0ABZ1BVW9_9FIRM</name>
<reference evidence="2 3" key="1">
    <citation type="journal article" date="2024" name="Front. Microbiol.">
        <title>Novel thermophilic genera Geochorda gen. nov. and Carboxydochorda gen. nov. from the deep terrestrial subsurface reveal the ecophysiological diversity in the class Limnochordia.</title>
        <authorList>
            <person name="Karnachuk O.V."/>
            <person name="Lukina A.P."/>
            <person name="Avakyan M.R."/>
            <person name="Kadnikov V.V."/>
            <person name="Begmatov S."/>
            <person name="Beletsky A.V."/>
            <person name="Vlasova K.G."/>
            <person name="Novikov A.A."/>
            <person name="Shcherbakova V.A."/>
            <person name="Mardanov A.V."/>
            <person name="Ravin N.V."/>
        </authorList>
    </citation>
    <scope>NUCLEOTIDE SEQUENCE [LARGE SCALE GENOMIC DNA]</scope>
    <source>
        <strain evidence="2 3">L945</strain>
    </source>
</reference>
<gene>
    <name evidence="2" type="ORF">U7230_11705</name>
</gene>
<feature type="domain" description="Coenzyme F420:L-glutamate ligase-like" evidence="1">
    <location>
        <begin position="3"/>
        <end position="83"/>
    </location>
</feature>
<protein>
    <submittedName>
        <fullName evidence="2">Coenzyme F420-0:L-glutamate ligase</fullName>
        <ecNumber evidence="2">6.3.2.31</ecNumber>
    </submittedName>
</protein>
<evidence type="ECO:0000313" key="2">
    <source>
        <dbReference type="EMBL" id="WRP16743.1"/>
    </source>
</evidence>
<evidence type="ECO:0000313" key="3">
    <source>
        <dbReference type="Proteomes" id="UP001332192"/>
    </source>
</evidence>
<keyword evidence="3" id="KW-1185">Reference proteome</keyword>